<feature type="compositionally biased region" description="Low complexity" evidence="2">
    <location>
        <begin position="120"/>
        <end position="130"/>
    </location>
</feature>
<feature type="compositionally biased region" description="Low complexity" evidence="2">
    <location>
        <begin position="749"/>
        <end position="763"/>
    </location>
</feature>
<dbReference type="EMBL" id="FNXT01000974">
    <property type="protein sequence ID" value="SZX70164.1"/>
    <property type="molecule type" value="Genomic_DNA"/>
</dbReference>
<evidence type="ECO:0000256" key="1">
    <source>
        <dbReference type="SAM" id="Coils"/>
    </source>
</evidence>
<dbReference type="InterPro" id="IPR043502">
    <property type="entry name" value="DNA/RNA_pol_sf"/>
</dbReference>
<accession>A0A383VZE8</accession>
<feature type="coiled-coil region" evidence="1">
    <location>
        <begin position="153"/>
        <end position="180"/>
    </location>
</feature>
<evidence type="ECO:0008006" key="5">
    <source>
        <dbReference type="Google" id="ProtNLM"/>
    </source>
</evidence>
<reference evidence="3 4" key="1">
    <citation type="submission" date="2016-10" db="EMBL/GenBank/DDBJ databases">
        <authorList>
            <person name="Cai Z."/>
        </authorList>
    </citation>
    <scope>NUCLEOTIDE SEQUENCE [LARGE SCALE GENOMIC DNA]</scope>
</reference>
<feature type="region of interest" description="Disordered" evidence="2">
    <location>
        <begin position="749"/>
        <end position="789"/>
    </location>
</feature>
<dbReference type="Proteomes" id="UP000256970">
    <property type="component" value="Unassembled WGS sequence"/>
</dbReference>
<feature type="region of interest" description="Disordered" evidence="2">
    <location>
        <begin position="672"/>
        <end position="700"/>
    </location>
</feature>
<evidence type="ECO:0000256" key="2">
    <source>
        <dbReference type="SAM" id="MobiDB-lite"/>
    </source>
</evidence>
<name>A0A383VZE8_TETOB</name>
<dbReference type="SUPFAM" id="SSF56672">
    <property type="entry name" value="DNA/RNA polymerases"/>
    <property type="match status" value="1"/>
</dbReference>
<feature type="region of interest" description="Disordered" evidence="2">
    <location>
        <begin position="1"/>
        <end position="73"/>
    </location>
</feature>
<dbReference type="PANTHER" id="PTHR33050">
    <property type="entry name" value="REVERSE TRANSCRIPTASE DOMAIN-CONTAINING PROTEIN"/>
    <property type="match status" value="1"/>
</dbReference>
<dbReference type="PANTHER" id="PTHR33050:SF8">
    <property type="entry name" value="REVERSE TRANSCRIPTASE DOMAIN-CONTAINING PROTEIN"/>
    <property type="match status" value="1"/>
</dbReference>
<keyword evidence="4" id="KW-1185">Reference proteome</keyword>
<feature type="compositionally biased region" description="Low complexity" evidence="2">
    <location>
        <begin position="977"/>
        <end position="1003"/>
    </location>
</feature>
<evidence type="ECO:0000313" key="4">
    <source>
        <dbReference type="Proteomes" id="UP000256970"/>
    </source>
</evidence>
<feature type="region of interest" description="Disordered" evidence="2">
    <location>
        <begin position="104"/>
        <end position="137"/>
    </location>
</feature>
<sequence>MELETTAGVDGGAGVPSSGLQRQRRLPGSLADSVLTDTRGVPGSSAALGDVDLTPPPANAYYGSPHGSADGSVLPGLQLQEQQQRQQQQQQHSAGAALLARLQQRATPGSAGQASRQQWHELQQQQQQQQQHHHHGASAVPLVSLQHAPQQEVEQQAAALAVARQQILQQEEELRLLRAAQQQTAAWAVQQQQQQQQQQLLSEEQRQQCMPRAALPGADIATLQRQTDDLQQQLGAAWGNWLAGAAGPAAAAAAAAGGVPSQLADEGTVLSKLAALQMGQAASALPPEQLGTLNNSNFRQMAPAAHGAAQQLMQQQAASVCQGIGALPPGEQFPYMGFVGAAGGVGQQVTAELQAVLRGLCHLDTTPTAYYGVPGVECPPLSFSPQMFVPDSNFRQAVQTGKVVLLEGPNGTLRNAGISVEAKLGVTHEPAKLVEKMPHPGVWERAFLETLRAMARRGLVTLETLPRWQVHFTAWQALSEQFQLLKNWGGFLAANHKVWMAMWERGLPPDANGGRVDVCLVMPYLLWRPQQHGSGSGGSGGSGGGAPGKAGAGSKVSGTFPNVVAAAVAAAAVAAAAAAAATAAATAAAAAAAAAVMVLAVGQPCLPSRLALHLEFIGQQRRRLLLRLMSLAVGADADLPGVGLGAGSTTPGVAPVASHATSLAAAIRAAACSPAPPQPQQQQLQQQRLTGPGQQPLQQCQPVAAGDVPDHVDYGALLLEFPPLVRELVTLYPLSVIKQHATVLLEPQRAAAAAQPHQPSPSSKDCRVDDPADTTSGSRPDPQQWGPGLTDWVAAQRSRWPLNAAHARQLFAGDPDCDALVRWLEDGVPIVHPGHVVPAFDCTNYSVRPGLAAFAAEAAAQELSEGHVAVPPAGVHSPWVHATGVVPKGPAAAPAGARRIHAFARPSGAAVNDHIRYQPRRFMTARQFAGAVQPGGWMCKVDVHSYFHQLPASPCHWPYLAFRVPVVSLSGGMAAASRNNNSGDHHSSGSNSSSGTCGSSSHSNGDRAAEVEVWGTRVLFGLRHGPKALLHIGFVPSLHKSAPPAQVMQTLGLEIDSCSMQLRLTAGRVAQLQQLVQQFSSNSRCTKRELDSVVGRLQWASDVVWGGPLLLNPIRRCGLRCRKPHHKVYLRSEARLALRWWHAALQQFNGCRSILGRQPRPWQLLSTDACGVWDTEVPGIGIFVDGGFCGLTAQQCRQLYKDAPAVEAPIQLWELYAVLVMARLYGSYLQGQYWQLGVDNSNVFAWLSKGTVKGKVCYEQALQYMLQLFTLEVQLDFRLQPFWVSSSTNVLADAASRQEWVPSAQRCATGCGSRAAAPCLRWRSCSLADGSAASNWQRAVQRVGRGGVIAAASGWH</sequence>
<evidence type="ECO:0000313" key="3">
    <source>
        <dbReference type="EMBL" id="SZX70164.1"/>
    </source>
</evidence>
<feature type="region of interest" description="Disordered" evidence="2">
    <location>
        <begin position="532"/>
        <end position="552"/>
    </location>
</feature>
<gene>
    <name evidence="3" type="ORF">BQ4739_LOCUS10402</name>
</gene>
<feature type="compositionally biased region" description="Gly residues" evidence="2">
    <location>
        <begin position="534"/>
        <end position="551"/>
    </location>
</feature>
<proteinExistence type="predicted"/>
<dbReference type="STRING" id="3088.A0A383VZE8"/>
<keyword evidence="1" id="KW-0175">Coiled coil</keyword>
<dbReference type="InterPro" id="IPR052055">
    <property type="entry name" value="Hepadnavirus_pol/RT"/>
</dbReference>
<protein>
    <recommendedName>
        <fullName evidence="5">Reverse transcriptase domain-containing protein</fullName>
    </recommendedName>
</protein>
<organism evidence="3 4">
    <name type="scientific">Tetradesmus obliquus</name>
    <name type="common">Green alga</name>
    <name type="synonym">Acutodesmus obliquus</name>
    <dbReference type="NCBI Taxonomy" id="3088"/>
    <lineage>
        <taxon>Eukaryota</taxon>
        <taxon>Viridiplantae</taxon>
        <taxon>Chlorophyta</taxon>
        <taxon>core chlorophytes</taxon>
        <taxon>Chlorophyceae</taxon>
        <taxon>CS clade</taxon>
        <taxon>Sphaeropleales</taxon>
        <taxon>Scenedesmaceae</taxon>
        <taxon>Tetradesmus</taxon>
    </lineage>
</organism>
<feature type="compositionally biased region" description="Low complexity" evidence="2">
    <location>
        <begin position="680"/>
        <end position="700"/>
    </location>
</feature>
<feature type="region of interest" description="Disordered" evidence="2">
    <location>
        <begin position="977"/>
        <end position="1005"/>
    </location>
</feature>